<evidence type="ECO:0000313" key="2">
    <source>
        <dbReference type="Proteomes" id="UP000184212"/>
    </source>
</evidence>
<dbReference type="STRING" id="947013.SAMN04488109_3765"/>
<dbReference type="RefSeq" id="WP_073136884.1">
    <property type="nucleotide sequence ID" value="NZ_FQWQ01000002.1"/>
</dbReference>
<dbReference type="AlphaFoldDB" id="A0A1M5S5P2"/>
<name>A0A1M5S5P2_9BACT</name>
<dbReference type="EMBL" id="FQWQ01000002">
    <property type="protein sequence ID" value="SHH33917.1"/>
    <property type="molecule type" value="Genomic_DNA"/>
</dbReference>
<gene>
    <name evidence="1" type="ORF">SAMN04488109_3765</name>
</gene>
<proteinExistence type="predicted"/>
<dbReference type="Gene3D" id="3.40.50.1000">
    <property type="entry name" value="HAD superfamily/HAD-like"/>
    <property type="match status" value="1"/>
</dbReference>
<organism evidence="1 2">
    <name type="scientific">Chryseolinea serpens</name>
    <dbReference type="NCBI Taxonomy" id="947013"/>
    <lineage>
        <taxon>Bacteria</taxon>
        <taxon>Pseudomonadati</taxon>
        <taxon>Bacteroidota</taxon>
        <taxon>Cytophagia</taxon>
        <taxon>Cytophagales</taxon>
        <taxon>Fulvivirgaceae</taxon>
        <taxon>Chryseolinea</taxon>
    </lineage>
</organism>
<sequence length="236" mass="27083">MKNIEKIFTTPGGQFVTPIETLAEKLKHIRAFVFDWDGVFNDGSKNEHGSSTFSETDAMGTNLLRLSSWMATGKMPYCAVLSGEENRISFRYGAREHFHRVYYQVKDKTIALKHFEETFGLKNENILFVFDDVLDLSLARICGVRMLISRKANPMFRNYVVENKLADYATAHDGSQFGVREVCELFMALTGNYNEALENRITFSPEYSSYFKARQEIPTSFYSVVNNEIVLREITV</sequence>
<dbReference type="SUPFAM" id="SSF56784">
    <property type="entry name" value="HAD-like"/>
    <property type="match status" value="1"/>
</dbReference>
<keyword evidence="2" id="KW-1185">Reference proteome</keyword>
<dbReference type="Proteomes" id="UP000184212">
    <property type="component" value="Unassembled WGS sequence"/>
</dbReference>
<dbReference type="InterPro" id="IPR023214">
    <property type="entry name" value="HAD_sf"/>
</dbReference>
<dbReference type="InterPro" id="IPR036412">
    <property type="entry name" value="HAD-like_sf"/>
</dbReference>
<reference evidence="1 2" key="1">
    <citation type="submission" date="2016-11" db="EMBL/GenBank/DDBJ databases">
        <authorList>
            <person name="Jaros S."/>
            <person name="Januszkiewicz K."/>
            <person name="Wedrychowicz H."/>
        </authorList>
    </citation>
    <scope>NUCLEOTIDE SEQUENCE [LARGE SCALE GENOMIC DNA]</scope>
    <source>
        <strain evidence="1 2">DSM 24574</strain>
    </source>
</reference>
<evidence type="ECO:0000313" key="1">
    <source>
        <dbReference type="EMBL" id="SHH33917.1"/>
    </source>
</evidence>
<accession>A0A1M5S5P2</accession>
<protein>
    <submittedName>
        <fullName evidence="1">3-deoxy-D-manno-octulosonate 8-phosphate phosphatase (KDO 8-P phosphatase)</fullName>
    </submittedName>
</protein>
<dbReference type="OrthoDB" id="9805604at2"/>